<feature type="transmembrane region" description="Helical" evidence="7">
    <location>
        <begin position="190"/>
        <end position="210"/>
    </location>
</feature>
<feature type="transmembrane region" description="Helical" evidence="7">
    <location>
        <begin position="241"/>
        <end position="262"/>
    </location>
</feature>
<keyword evidence="2" id="KW-1003">Cell membrane</keyword>
<dbReference type="InterPro" id="IPR011701">
    <property type="entry name" value="MFS"/>
</dbReference>
<dbReference type="SUPFAM" id="SSF103473">
    <property type="entry name" value="MFS general substrate transporter"/>
    <property type="match status" value="1"/>
</dbReference>
<feature type="region of interest" description="Disordered" evidence="6">
    <location>
        <begin position="420"/>
        <end position="443"/>
    </location>
</feature>
<keyword evidence="4 7" id="KW-1133">Transmembrane helix</keyword>
<dbReference type="EMBL" id="WWHY01000001">
    <property type="protein sequence ID" value="MYR31033.1"/>
    <property type="molecule type" value="Genomic_DNA"/>
</dbReference>
<dbReference type="Pfam" id="PF07690">
    <property type="entry name" value="MFS_1"/>
    <property type="match status" value="1"/>
</dbReference>
<feature type="transmembrane region" description="Helical" evidence="7">
    <location>
        <begin position="364"/>
        <end position="383"/>
    </location>
</feature>
<dbReference type="CDD" id="cd06173">
    <property type="entry name" value="MFS_MefA_like"/>
    <property type="match status" value="1"/>
</dbReference>
<feature type="transmembrane region" description="Helical" evidence="7">
    <location>
        <begin position="395"/>
        <end position="413"/>
    </location>
</feature>
<dbReference type="RefSeq" id="WP_042283401.1">
    <property type="nucleotide sequence ID" value="NZ_BAZE01000006.1"/>
</dbReference>
<comment type="caution">
    <text evidence="8">The sequence shown here is derived from an EMBL/GenBank/DDBJ whole genome shotgun (WGS) entry which is preliminary data.</text>
</comment>
<feature type="transmembrane region" description="Helical" evidence="7">
    <location>
        <begin position="274"/>
        <end position="294"/>
    </location>
</feature>
<evidence type="ECO:0000313" key="9">
    <source>
        <dbReference type="Proteomes" id="UP000467124"/>
    </source>
</evidence>
<dbReference type="InterPro" id="IPR036259">
    <property type="entry name" value="MFS_trans_sf"/>
</dbReference>
<proteinExistence type="predicted"/>
<dbReference type="GO" id="GO:0022857">
    <property type="term" value="F:transmembrane transporter activity"/>
    <property type="evidence" value="ECO:0007669"/>
    <property type="project" value="InterPro"/>
</dbReference>
<keyword evidence="3 7" id="KW-0812">Transmembrane</keyword>
<accession>A0A7K2IM52</accession>
<keyword evidence="5 7" id="KW-0472">Membrane</keyword>
<evidence type="ECO:0000313" key="8">
    <source>
        <dbReference type="EMBL" id="MYR31033.1"/>
    </source>
</evidence>
<organism evidence="8 9">
    <name type="scientific">Nocardiopsis alba</name>
    <dbReference type="NCBI Taxonomy" id="53437"/>
    <lineage>
        <taxon>Bacteria</taxon>
        <taxon>Bacillati</taxon>
        <taxon>Actinomycetota</taxon>
        <taxon>Actinomycetes</taxon>
        <taxon>Streptosporangiales</taxon>
        <taxon>Nocardiopsidaceae</taxon>
        <taxon>Nocardiopsis</taxon>
    </lineage>
</organism>
<feature type="transmembrane region" description="Helical" evidence="7">
    <location>
        <begin position="331"/>
        <end position="352"/>
    </location>
</feature>
<evidence type="ECO:0000256" key="2">
    <source>
        <dbReference type="ARBA" id="ARBA00022475"/>
    </source>
</evidence>
<dbReference type="PANTHER" id="PTHR23513:SF11">
    <property type="entry name" value="STAPHYLOFERRIN A TRANSPORTER"/>
    <property type="match status" value="1"/>
</dbReference>
<dbReference type="PANTHER" id="PTHR23513">
    <property type="entry name" value="INTEGRAL MEMBRANE EFFLUX PROTEIN-RELATED"/>
    <property type="match status" value="1"/>
</dbReference>
<feature type="transmembrane region" description="Helical" evidence="7">
    <location>
        <begin position="306"/>
        <end position="325"/>
    </location>
</feature>
<dbReference type="Proteomes" id="UP000467124">
    <property type="component" value="Unassembled WGS sequence"/>
</dbReference>
<gene>
    <name evidence="8" type="ORF">GTW20_01780</name>
</gene>
<comment type="subcellular location">
    <subcellularLocation>
        <location evidence="1">Cell membrane</location>
        <topology evidence="1">Multi-pass membrane protein</topology>
    </subcellularLocation>
</comment>
<feature type="transmembrane region" description="Helical" evidence="7">
    <location>
        <begin position="60"/>
        <end position="87"/>
    </location>
</feature>
<sequence length="443" mass="45609">MEHGGAEAGEEPDRDVARVREPLEEAGPRVWSRNFTLFFAARAVAKTGDGMLPVALAAGLLAHGMGASGVGLAMATFTVFFVGFVIFGGVFSDRWGARWMMVAADLVRVVTQGTAAVLFLTGHVVLWQICLIGAVNGIAAGAFQPGVASVVPRVVRDVQGANGAIRTAEALAMLIGPAVAGVLVATVSAAGVFAVHAGTYAVGALLLGLIRLREPARRRGEGPGYLADLVEGWHEFRSRTWMWSVILLWMVLMVTLWGPQIPLTSSEIILGHGAQVYGLVSAALGGGTALGGVLAMRIRPRHPLRAGTIGLFGAGVYSVTVGLGLGAPWLALGAVVSGAAMGFWGVMWMTSVQTQVPGPVLGRIHAYEVAGSVAMLPVGQALAGPVAAVLGTRTVLLAGGVATLLVGTALLALRPARELTAVSPPPPRPRDPDPSDRSSSPSG</sequence>
<protein>
    <submittedName>
        <fullName evidence="8">MFS transporter</fullName>
    </submittedName>
</protein>
<evidence type="ECO:0000256" key="4">
    <source>
        <dbReference type="ARBA" id="ARBA00022989"/>
    </source>
</evidence>
<evidence type="ECO:0000256" key="3">
    <source>
        <dbReference type="ARBA" id="ARBA00022692"/>
    </source>
</evidence>
<name>A0A7K2IM52_9ACTN</name>
<dbReference type="Gene3D" id="1.20.1250.20">
    <property type="entry name" value="MFS general substrate transporter like domains"/>
    <property type="match status" value="1"/>
</dbReference>
<evidence type="ECO:0000256" key="7">
    <source>
        <dbReference type="SAM" id="Phobius"/>
    </source>
</evidence>
<evidence type="ECO:0000256" key="6">
    <source>
        <dbReference type="SAM" id="MobiDB-lite"/>
    </source>
</evidence>
<evidence type="ECO:0000256" key="1">
    <source>
        <dbReference type="ARBA" id="ARBA00004651"/>
    </source>
</evidence>
<reference evidence="8 9" key="1">
    <citation type="journal article" date="2019" name="Nat. Commun.">
        <title>The antimicrobial potential of Streptomyces from insect microbiomes.</title>
        <authorList>
            <person name="Chevrette M.G."/>
            <person name="Carlson C.M."/>
            <person name="Ortega H.E."/>
            <person name="Thomas C."/>
            <person name="Ananiev G.E."/>
            <person name="Barns K.J."/>
            <person name="Book A.J."/>
            <person name="Cagnazzo J."/>
            <person name="Carlos C."/>
            <person name="Flanigan W."/>
            <person name="Grubbs K.J."/>
            <person name="Horn H.A."/>
            <person name="Hoffmann F.M."/>
            <person name="Klassen J.L."/>
            <person name="Knack J.J."/>
            <person name="Lewin G.R."/>
            <person name="McDonald B.R."/>
            <person name="Muller L."/>
            <person name="Melo W.G.P."/>
            <person name="Pinto-Tomas A.A."/>
            <person name="Schmitz A."/>
            <person name="Wendt-Pienkowski E."/>
            <person name="Wildman S."/>
            <person name="Zhao M."/>
            <person name="Zhang F."/>
            <person name="Bugni T.S."/>
            <person name="Andes D.R."/>
            <person name="Pupo M.T."/>
            <person name="Currie C.R."/>
        </authorList>
    </citation>
    <scope>NUCLEOTIDE SEQUENCE [LARGE SCALE GENOMIC DNA]</scope>
    <source>
        <strain evidence="8 9">SID5840</strain>
    </source>
</reference>
<dbReference type="GeneID" id="91392057"/>
<evidence type="ECO:0000256" key="5">
    <source>
        <dbReference type="ARBA" id="ARBA00023136"/>
    </source>
</evidence>
<dbReference type="GO" id="GO:0005886">
    <property type="term" value="C:plasma membrane"/>
    <property type="evidence" value="ECO:0007669"/>
    <property type="project" value="UniProtKB-SubCell"/>
</dbReference>
<dbReference type="AlphaFoldDB" id="A0A7K2IM52"/>